<keyword evidence="1" id="KW-0677">Repeat</keyword>
<dbReference type="PANTHER" id="PTHR44858">
    <property type="entry name" value="TETRATRICOPEPTIDE REPEAT PROTEIN 6"/>
    <property type="match status" value="1"/>
</dbReference>
<reference evidence="3 4" key="1">
    <citation type="submission" date="2019-03" db="EMBL/GenBank/DDBJ databases">
        <title>Genome sequence of Thiobacillaceae bacterium LSR1, a sulfur-oxidizing bacterium isolated from freshwater sediment.</title>
        <authorList>
            <person name="Li S."/>
        </authorList>
    </citation>
    <scope>NUCLEOTIDE SEQUENCE [LARGE SCALE GENOMIC DNA]</scope>
    <source>
        <strain evidence="3 4">LSR1</strain>
    </source>
</reference>
<dbReference type="InterPro" id="IPR013360">
    <property type="entry name" value="Pilus_4_PilW"/>
</dbReference>
<keyword evidence="4" id="KW-1185">Reference proteome</keyword>
<dbReference type="SMART" id="SM00028">
    <property type="entry name" value="TPR"/>
    <property type="match status" value="3"/>
</dbReference>
<dbReference type="InterPro" id="IPR019734">
    <property type="entry name" value="TPR_rpt"/>
</dbReference>
<dbReference type="Proteomes" id="UP000295443">
    <property type="component" value="Unassembled WGS sequence"/>
</dbReference>
<sequence length="263" mass="29062">MKTGWFSLFVAIVLGGCAAQPGTQPAGQDSAAMESASPRARVHTELAALYYTRRQFAISLQELQEALQADGAYAPAYNMSGLVHAELLEDKQAEADFLRSLELAPQYAEAHNNYGYFLCTRKRRDEAMAQYELAWKNPLYPTPERALANAGLCALRAGNLDEAENYAKRALVRAEYQPQATLVMAEIHLRRGNAPMARSLLRQVEAHGGLDAGALWLAVKVERASGNREAEASYGLQLRRSYPEAPETAWLLNSQYDMPGDRP</sequence>
<evidence type="ECO:0000256" key="1">
    <source>
        <dbReference type="ARBA" id="ARBA00022737"/>
    </source>
</evidence>
<protein>
    <submittedName>
        <fullName evidence="3">Type IV pilus biogenesis/stability protein PilW</fullName>
    </submittedName>
</protein>
<comment type="caution">
    <text evidence="3">The sequence shown here is derived from an EMBL/GenBank/DDBJ whole genome shotgun (WGS) entry which is preliminary data.</text>
</comment>
<accession>A0A4V2NWL9</accession>
<dbReference type="InterPro" id="IPR050498">
    <property type="entry name" value="Ycf3"/>
</dbReference>
<dbReference type="PANTHER" id="PTHR44858:SF1">
    <property type="entry name" value="UDP-N-ACETYLGLUCOSAMINE--PEPTIDE N-ACETYLGLUCOSAMINYLTRANSFERASE SPINDLY-RELATED"/>
    <property type="match status" value="1"/>
</dbReference>
<organism evidence="3 4">
    <name type="scientific">Parasulfuritortus cantonensis</name>
    <dbReference type="NCBI Taxonomy" id="2528202"/>
    <lineage>
        <taxon>Bacteria</taxon>
        <taxon>Pseudomonadati</taxon>
        <taxon>Pseudomonadota</taxon>
        <taxon>Betaproteobacteria</taxon>
        <taxon>Nitrosomonadales</taxon>
        <taxon>Thiobacillaceae</taxon>
        <taxon>Parasulfuritortus</taxon>
    </lineage>
</organism>
<dbReference type="SUPFAM" id="SSF48452">
    <property type="entry name" value="TPR-like"/>
    <property type="match status" value="1"/>
</dbReference>
<evidence type="ECO:0000313" key="3">
    <source>
        <dbReference type="EMBL" id="TCJ17912.1"/>
    </source>
</evidence>
<evidence type="ECO:0000256" key="2">
    <source>
        <dbReference type="ARBA" id="ARBA00022803"/>
    </source>
</evidence>
<gene>
    <name evidence="3" type="primary">pilW</name>
    <name evidence="3" type="ORF">EZJ19_03100</name>
</gene>
<keyword evidence="2" id="KW-0802">TPR repeat</keyword>
<dbReference type="OrthoDB" id="9814042at2"/>
<dbReference type="EMBL" id="SJZB01000013">
    <property type="protein sequence ID" value="TCJ17912.1"/>
    <property type="molecule type" value="Genomic_DNA"/>
</dbReference>
<dbReference type="PROSITE" id="PS51257">
    <property type="entry name" value="PROKAR_LIPOPROTEIN"/>
    <property type="match status" value="1"/>
</dbReference>
<evidence type="ECO:0000313" key="4">
    <source>
        <dbReference type="Proteomes" id="UP000295443"/>
    </source>
</evidence>
<dbReference type="InterPro" id="IPR011990">
    <property type="entry name" value="TPR-like_helical_dom_sf"/>
</dbReference>
<dbReference type="AlphaFoldDB" id="A0A4V2NWL9"/>
<name>A0A4V2NWL9_9PROT</name>
<dbReference type="Gene3D" id="1.25.40.10">
    <property type="entry name" value="Tetratricopeptide repeat domain"/>
    <property type="match status" value="1"/>
</dbReference>
<proteinExistence type="predicted"/>
<dbReference type="NCBIfam" id="TIGR02521">
    <property type="entry name" value="type_IV_pilW"/>
    <property type="match status" value="1"/>
</dbReference>
<dbReference type="RefSeq" id="WP_131444831.1">
    <property type="nucleotide sequence ID" value="NZ_SJZB01000013.1"/>
</dbReference>